<accession>A0ABD0KJK2</accession>
<evidence type="ECO:0000313" key="4">
    <source>
        <dbReference type="EMBL" id="KAK7487191.1"/>
    </source>
</evidence>
<keyword evidence="5" id="KW-1185">Reference proteome</keyword>
<dbReference type="Proteomes" id="UP001519460">
    <property type="component" value="Unassembled WGS sequence"/>
</dbReference>
<dbReference type="CDD" id="cd17352">
    <property type="entry name" value="MFS_MCT_SLC16"/>
    <property type="match status" value="1"/>
</dbReference>
<dbReference type="InterPro" id="IPR020846">
    <property type="entry name" value="MFS_dom"/>
</dbReference>
<feature type="transmembrane region" description="Helical" evidence="2">
    <location>
        <begin position="424"/>
        <end position="446"/>
    </location>
</feature>
<keyword evidence="2" id="KW-0472">Membrane</keyword>
<comment type="subcellular location">
    <subcellularLocation>
        <location evidence="1">Membrane</location>
        <topology evidence="1">Multi-pass membrane protein</topology>
    </subcellularLocation>
</comment>
<feature type="transmembrane region" description="Helical" evidence="2">
    <location>
        <begin position="303"/>
        <end position="323"/>
    </location>
</feature>
<sequence>MAGKVNRAYEADEQISIELQKPDAGVLTEAGKTHAAELKELHPTVSSPKPETRAAWGWMIVAASLYLYTFTESAYGYGVFFVPFEDYFGSSNAETAWLVSAQFGTMCIVGPLASVCVNRFGCRASVMFGSAFTAVSTFCSTFSPNIAVLILFQVLNGFGHGFVHIAAVVSVGHYIERRRGLAAGIVSSGGGIAAFVFPPFFNFLLTQYGWKGAFWIQSGVVLNGLVCENGVKNVDVNETDAEKRQDNNVESFCDSLRKYFDLSVLRSPVFLAYWFSVALTSVGVLVPSSFLPPLANDLDIDSTSAAFLVSIIGIANIASRIASGFLADLSCCDPLVINGAALVIGGLATSLVPFLETYPLLAAYSAVFGSCVGTFTTLRTPILIELLGLVKFTNSFGVLMVAHALGVYAGPSLAGLISDLTSDYSLAFQVTGAIIGLSGVICFPLCCHIRRSPTSTVEEIQVE</sequence>
<dbReference type="AlphaFoldDB" id="A0ABD0KJK2"/>
<feature type="transmembrane region" description="Helical" evidence="2">
    <location>
        <begin position="56"/>
        <end position="77"/>
    </location>
</feature>
<comment type="caution">
    <text evidence="4">The sequence shown here is derived from an EMBL/GenBank/DDBJ whole genome shotgun (WGS) entry which is preliminary data.</text>
</comment>
<protein>
    <recommendedName>
        <fullName evidence="3">Major facilitator superfamily (MFS) profile domain-containing protein</fullName>
    </recommendedName>
</protein>
<feature type="transmembrane region" description="Helical" evidence="2">
    <location>
        <begin position="335"/>
        <end position="355"/>
    </location>
</feature>
<dbReference type="Pfam" id="PF07690">
    <property type="entry name" value="MFS_1"/>
    <property type="match status" value="1"/>
</dbReference>
<evidence type="ECO:0000313" key="5">
    <source>
        <dbReference type="Proteomes" id="UP001519460"/>
    </source>
</evidence>
<dbReference type="PROSITE" id="PS50850">
    <property type="entry name" value="MFS"/>
    <property type="match status" value="1"/>
</dbReference>
<dbReference type="InterPro" id="IPR011701">
    <property type="entry name" value="MFS"/>
</dbReference>
<keyword evidence="2" id="KW-1133">Transmembrane helix</keyword>
<dbReference type="InterPro" id="IPR036259">
    <property type="entry name" value="MFS_trans_sf"/>
</dbReference>
<keyword evidence="2" id="KW-0812">Transmembrane</keyword>
<dbReference type="PANTHER" id="PTHR11360">
    <property type="entry name" value="MONOCARBOXYLATE TRANSPORTER"/>
    <property type="match status" value="1"/>
</dbReference>
<dbReference type="EMBL" id="JACVVK020000168">
    <property type="protein sequence ID" value="KAK7487191.1"/>
    <property type="molecule type" value="Genomic_DNA"/>
</dbReference>
<evidence type="ECO:0000259" key="3">
    <source>
        <dbReference type="PROSITE" id="PS50850"/>
    </source>
</evidence>
<gene>
    <name evidence="4" type="ORF">BaRGS_00021543</name>
</gene>
<evidence type="ECO:0000256" key="1">
    <source>
        <dbReference type="ARBA" id="ARBA00004141"/>
    </source>
</evidence>
<dbReference type="PANTHER" id="PTHR11360:SF284">
    <property type="entry name" value="EG:103B4.3 PROTEIN-RELATED"/>
    <property type="match status" value="1"/>
</dbReference>
<organism evidence="4 5">
    <name type="scientific">Batillaria attramentaria</name>
    <dbReference type="NCBI Taxonomy" id="370345"/>
    <lineage>
        <taxon>Eukaryota</taxon>
        <taxon>Metazoa</taxon>
        <taxon>Spiralia</taxon>
        <taxon>Lophotrochozoa</taxon>
        <taxon>Mollusca</taxon>
        <taxon>Gastropoda</taxon>
        <taxon>Caenogastropoda</taxon>
        <taxon>Sorbeoconcha</taxon>
        <taxon>Cerithioidea</taxon>
        <taxon>Batillariidae</taxon>
        <taxon>Batillaria</taxon>
    </lineage>
</organism>
<name>A0ABD0KJK2_9CAEN</name>
<evidence type="ECO:0000256" key="2">
    <source>
        <dbReference type="SAM" id="Phobius"/>
    </source>
</evidence>
<feature type="domain" description="Major facilitator superfamily (MFS) profile" evidence="3">
    <location>
        <begin position="57"/>
        <end position="450"/>
    </location>
</feature>
<proteinExistence type="predicted"/>
<dbReference type="Gene3D" id="1.20.1250.20">
    <property type="entry name" value="MFS general substrate transporter like domains"/>
    <property type="match status" value="2"/>
</dbReference>
<reference evidence="4 5" key="1">
    <citation type="journal article" date="2023" name="Sci. Data">
        <title>Genome assembly of the Korean intertidal mud-creeper Batillaria attramentaria.</title>
        <authorList>
            <person name="Patra A.K."/>
            <person name="Ho P.T."/>
            <person name="Jun S."/>
            <person name="Lee S.J."/>
            <person name="Kim Y."/>
            <person name="Won Y.J."/>
        </authorList>
    </citation>
    <scope>NUCLEOTIDE SEQUENCE [LARGE SCALE GENOMIC DNA]</scope>
    <source>
        <strain evidence="4">Wonlab-2016</strain>
    </source>
</reference>
<feature type="transmembrane region" description="Helical" evidence="2">
    <location>
        <begin position="97"/>
        <end position="117"/>
    </location>
</feature>
<feature type="transmembrane region" description="Helical" evidence="2">
    <location>
        <begin position="270"/>
        <end position="291"/>
    </location>
</feature>
<feature type="transmembrane region" description="Helical" evidence="2">
    <location>
        <begin position="361"/>
        <end position="384"/>
    </location>
</feature>
<feature type="transmembrane region" description="Helical" evidence="2">
    <location>
        <begin position="396"/>
        <end position="418"/>
    </location>
</feature>
<dbReference type="SUPFAM" id="SSF103473">
    <property type="entry name" value="MFS general substrate transporter"/>
    <property type="match status" value="1"/>
</dbReference>
<dbReference type="InterPro" id="IPR050327">
    <property type="entry name" value="Proton-linked_MCT"/>
</dbReference>
<dbReference type="GO" id="GO:0016020">
    <property type="term" value="C:membrane"/>
    <property type="evidence" value="ECO:0007669"/>
    <property type="project" value="UniProtKB-SubCell"/>
</dbReference>